<reference evidence="5 6" key="1">
    <citation type="submission" date="2021-06" db="EMBL/GenBank/DDBJ databases">
        <title>Caerostris extrusa draft genome.</title>
        <authorList>
            <person name="Kono N."/>
            <person name="Arakawa K."/>
        </authorList>
    </citation>
    <scope>NUCLEOTIDE SEQUENCE [LARGE SCALE GENOMIC DNA]</scope>
</reference>
<keyword evidence="6" id="KW-1185">Reference proteome</keyword>
<dbReference type="GO" id="GO:0004252">
    <property type="term" value="F:serine-type endopeptidase activity"/>
    <property type="evidence" value="ECO:0007669"/>
    <property type="project" value="TreeGrafter"/>
</dbReference>
<sequence>MRMKTFYILSSVLLFTKHHFCQETTTTLLPPSESIIEVTSAISNETTIRTSTASSSIKNVSPTTSSVPSRTVAAATECDQSWSSRDYDLVHPGFPSDYSNGMLCRYIIRKNSESVCGLEITFKRFDLETSAGCEKDFLAIGDERLCGHIPADSVVQYPFDEGSKHISIVFGTNDNITRSGFQILFQQISICEEDLNAIPAITPVHHREGGIRGTVRWNWTLWTSTSSTLLDALAATCSWTDTDSVALLLEDKEKM</sequence>
<dbReference type="EMBL" id="BPLR01007566">
    <property type="protein sequence ID" value="GIY17941.1"/>
    <property type="molecule type" value="Genomic_DNA"/>
</dbReference>
<evidence type="ECO:0000256" key="1">
    <source>
        <dbReference type="ARBA" id="ARBA00023157"/>
    </source>
</evidence>
<name>A0AAV4RAA7_CAEEX</name>
<dbReference type="InterPro" id="IPR035914">
    <property type="entry name" value="Sperma_CUB_dom_sf"/>
</dbReference>
<accession>A0AAV4RAA7</accession>
<feature type="chain" id="PRO_5043999924" evidence="3">
    <location>
        <begin position="22"/>
        <end position="255"/>
    </location>
</feature>
<dbReference type="PANTHER" id="PTHR24255:SF31">
    <property type="entry name" value="CUBILIN-LIKE PROTEIN"/>
    <property type="match status" value="1"/>
</dbReference>
<dbReference type="SUPFAM" id="SSF49854">
    <property type="entry name" value="Spermadhesin, CUB domain"/>
    <property type="match status" value="1"/>
</dbReference>
<dbReference type="InterPro" id="IPR000859">
    <property type="entry name" value="CUB_dom"/>
</dbReference>
<dbReference type="Proteomes" id="UP001054945">
    <property type="component" value="Unassembled WGS sequence"/>
</dbReference>
<evidence type="ECO:0000256" key="3">
    <source>
        <dbReference type="SAM" id="SignalP"/>
    </source>
</evidence>
<evidence type="ECO:0000256" key="2">
    <source>
        <dbReference type="PROSITE-ProRule" id="PRU00059"/>
    </source>
</evidence>
<evidence type="ECO:0000259" key="4">
    <source>
        <dbReference type="PROSITE" id="PS01180"/>
    </source>
</evidence>
<keyword evidence="1" id="KW-1015">Disulfide bond</keyword>
<dbReference type="Pfam" id="PF00431">
    <property type="entry name" value="CUB"/>
    <property type="match status" value="1"/>
</dbReference>
<dbReference type="Gene3D" id="2.60.120.290">
    <property type="entry name" value="Spermadhesin, CUB domain"/>
    <property type="match status" value="1"/>
</dbReference>
<feature type="signal peptide" evidence="3">
    <location>
        <begin position="1"/>
        <end position="21"/>
    </location>
</feature>
<dbReference type="PROSITE" id="PS01180">
    <property type="entry name" value="CUB"/>
    <property type="match status" value="1"/>
</dbReference>
<evidence type="ECO:0000313" key="5">
    <source>
        <dbReference type="EMBL" id="GIY17941.1"/>
    </source>
</evidence>
<comment type="caution">
    <text evidence="5">The sequence shown here is derived from an EMBL/GenBank/DDBJ whole genome shotgun (WGS) entry which is preliminary data.</text>
</comment>
<dbReference type="SMART" id="SM00042">
    <property type="entry name" value="CUB"/>
    <property type="match status" value="1"/>
</dbReference>
<protein>
    <submittedName>
        <fullName evidence="5">CUB domain-containing protein</fullName>
    </submittedName>
</protein>
<comment type="caution">
    <text evidence="2">Lacks conserved residue(s) required for the propagation of feature annotation.</text>
</comment>
<dbReference type="GO" id="GO:0005615">
    <property type="term" value="C:extracellular space"/>
    <property type="evidence" value="ECO:0007669"/>
    <property type="project" value="TreeGrafter"/>
</dbReference>
<organism evidence="5 6">
    <name type="scientific">Caerostris extrusa</name>
    <name type="common">Bark spider</name>
    <name type="synonym">Caerostris bankana</name>
    <dbReference type="NCBI Taxonomy" id="172846"/>
    <lineage>
        <taxon>Eukaryota</taxon>
        <taxon>Metazoa</taxon>
        <taxon>Ecdysozoa</taxon>
        <taxon>Arthropoda</taxon>
        <taxon>Chelicerata</taxon>
        <taxon>Arachnida</taxon>
        <taxon>Araneae</taxon>
        <taxon>Araneomorphae</taxon>
        <taxon>Entelegynae</taxon>
        <taxon>Araneoidea</taxon>
        <taxon>Araneidae</taxon>
        <taxon>Caerostris</taxon>
    </lineage>
</organism>
<proteinExistence type="predicted"/>
<gene>
    <name evidence="5" type="primary">AVEN_37620_1</name>
    <name evidence="5" type="ORF">CEXT_652371</name>
</gene>
<keyword evidence="3" id="KW-0732">Signal</keyword>
<dbReference type="CDD" id="cd00041">
    <property type="entry name" value="CUB"/>
    <property type="match status" value="1"/>
</dbReference>
<dbReference type="AlphaFoldDB" id="A0AAV4RAA7"/>
<dbReference type="PANTHER" id="PTHR24255">
    <property type="entry name" value="COMPLEMENT COMPONENT 1, S SUBCOMPONENT-RELATED"/>
    <property type="match status" value="1"/>
</dbReference>
<feature type="domain" description="CUB" evidence="4">
    <location>
        <begin position="78"/>
        <end position="188"/>
    </location>
</feature>
<evidence type="ECO:0000313" key="6">
    <source>
        <dbReference type="Proteomes" id="UP001054945"/>
    </source>
</evidence>